<evidence type="ECO:0000313" key="2">
    <source>
        <dbReference type="EMBL" id="GLC24539.1"/>
    </source>
</evidence>
<keyword evidence="1" id="KW-0472">Membrane</keyword>
<keyword evidence="1" id="KW-1133">Transmembrane helix</keyword>
<dbReference type="AlphaFoldDB" id="A0AA37VE27"/>
<dbReference type="Pfam" id="PF02325">
    <property type="entry name" value="CCB3_YggT"/>
    <property type="match status" value="1"/>
</dbReference>
<feature type="transmembrane region" description="Helical" evidence="1">
    <location>
        <begin position="6"/>
        <end position="32"/>
    </location>
</feature>
<proteinExistence type="predicted"/>
<feature type="transmembrane region" description="Helical" evidence="1">
    <location>
        <begin position="117"/>
        <end position="137"/>
    </location>
</feature>
<comment type="caution">
    <text evidence="2">The sequence shown here is derived from an EMBL/GenBank/DDBJ whole genome shotgun (WGS) entry which is preliminary data.</text>
</comment>
<organism evidence="2 3">
    <name type="scientific">Roseisolibacter agri</name>
    <dbReference type="NCBI Taxonomy" id="2014610"/>
    <lineage>
        <taxon>Bacteria</taxon>
        <taxon>Pseudomonadati</taxon>
        <taxon>Gemmatimonadota</taxon>
        <taxon>Gemmatimonadia</taxon>
        <taxon>Gemmatimonadales</taxon>
        <taxon>Gemmatimonadaceae</taxon>
        <taxon>Roseisolibacter</taxon>
    </lineage>
</organism>
<feature type="transmembrane region" description="Helical" evidence="1">
    <location>
        <begin position="78"/>
        <end position="97"/>
    </location>
</feature>
<dbReference type="Proteomes" id="UP001161325">
    <property type="component" value="Unassembled WGS sequence"/>
</dbReference>
<dbReference type="EMBL" id="BRXS01000002">
    <property type="protein sequence ID" value="GLC24539.1"/>
    <property type="molecule type" value="Genomic_DNA"/>
</dbReference>
<gene>
    <name evidence="2" type="ORF">rosag_10520</name>
</gene>
<protein>
    <recommendedName>
        <fullName evidence="4">YGGT family protein</fullName>
    </recommendedName>
</protein>
<keyword evidence="1" id="KW-0812">Transmembrane</keyword>
<dbReference type="InterPro" id="IPR003425">
    <property type="entry name" value="CCB3/YggT"/>
</dbReference>
<keyword evidence="3" id="KW-1185">Reference proteome</keyword>
<dbReference type="RefSeq" id="WP_284348987.1">
    <property type="nucleotide sequence ID" value="NZ_BRXS01000002.1"/>
</dbReference>
<accession>A0AA37VE27</accession>
<evidence type="ECO:0008006" key="4">
    <source>
        <dbReference type="Google" id="ProtNLM"/>
    </source>
</evidence>
<reference evidence="2" key="1">
    <citation type="submission" date="2022-08" db="EMBL/GenBank/DDBJ databases">
        <title>Draft genome sequencing of Roseisolibacter agri AW1220.</title>
        <authorList>
            <person name="Tobiishi Y."/>
            <person name="Tonouchi A."/>
        </authorList>
    </citation>
    <scope>NUCLEOTIDE SEQUENCE</scope>
    <source>
        <strain evidence="2">AW1220</strain>
    </source>
</reference>
<evidence type="ECO:0000313" key="3">
    <source>
        <dbReference type="Proteomes" id="UP001161325"/>
    </source>
</evidence>
<dbReference type="GO" id="GO:0016020">
    <property type="term" value="C:membrane"/>
    <property type="evidence" value="ECO:0007669"/>
    <property type="project" value="InterPro"/>
</dbReference>
<feature type="transmembrane region" description="Helical" evidence="1">
    <location>
        <begin position="176"/>
        <end position="193"/>
    </location>
</feature>
<evidence type="ECO:0000256" key="1">
    <source>
        <dbReference type="SAM" id="Phobius"/>
    </source>
</evidence>
<sequence length="196" mass="21452">METILYATGVALGALRVVLLAGAVLVAAAAGLSWAARTRRLSPFSGVARLTRSRIDPMFQPMERRILRAGGQPAHAPWWTLAAVVVGGIVLLSLLGFVRNELLGALYAVQSGPRGLFALLVAWTFGILKAALFARVISSWFQLSPYSRWIRWAFVLTEWMLRPLRQVIPTLGMVDLTPLVAYFGLTLLQGLLLRGI</sequence>
<name>A0AA37VE27_9BACT</name>